<dbReference type="RefSeq" id="WP_007016448.1">
    <property type="nucleotide sequence ID" value="NZ_AAQH01000014.1"/>
</dbReference>
<evidence type="ECO:0000313" key="4">
    <source>
        <dbReference type="Proteomes" id="UP000004263"/>
    </source>
</evidence>
<dbReference type="EMBL" id="AAQH01000014">
    <property type="protein sequence ID" value="EAT11678.1"/>
    <property type="molecule type" value="Genomic_DNA"/>
</dbReference>
<gene>
    <name evidence="3" type="ORF">RED65_06007</name>
</gene>
<dbReference type="SMART" id="SM00448">
    <property type="entry name" value="REC"/>
    <property type="match status" value="1"/>
</dbReference>
<dbReference type="OrthoDB" id="9793549at2"/>
<dbReference type="GO" id="GO:0000160">
    <property type="term" value="P:phosphorelay signal transduction system"/>
    <property type="evidence" value="ECO:0007669"/>
    <property type="project" value="InterPro"/>
</dbReference>
<dbReference type="AlphaFoldDB" id="Q1N0I6"/>
<accession>Q1N0I6</accession>
<dbReference type="Gene3D" id="3.40.50.2300">
    <property type="match status" value="1"/>
</dbReference>
<dbReference type="Pfam" id="PF00072">
    <property type="entry name" value="Response_reg"/>
    <property type="match status" value="1"/>
</dbReference>
<keyword evidence="1" id="KW-0597">Phosphoprotein</keyword>
<evidence type="ECO:0000313" key="3">
    <source>
        <dbReference type="EMBL" id="EAT11678.1"/>
    </source>
</evidence>
<evidence type="ECO:0000259" key="2">
    <source>
        <dbReference type="PROSITE" id="PS50110"/>
    </source>
</evidence>
<protein>
    <submittedName>
        <fullName evidence="3">Response regulator receiver domain protein (CheY-like)</fullName>
    </submittedName>
</protein>
<sequence>MANRFPHIVMIDDDEDDQYFFREHFKSCDDHLCFEGFIGGEAFFDFFDNQELEEDQLPNLILLDLNIPKDDGIDILMRLKNNATLKLIPVLVLTTSSSPLDIEDCYNLGVHSYFVKPMSLQETKELVSVIYEYWFNQNIISRLKTG</sequence>
<evidence type="ECO:0000256" key="1">
    <source>
        <dbReference type="PROSITE-ProRule" id="PRU00169"/>
    </source>
</evidence>
<comment type="caution">
    <text evidence="3">The sequence shown here is derived from an EMBL/GenBank/DDBJ whole genome shotgun (WGS) entry which is preliminary data.</text>
</comment>
<reference evidence="3 4" key="1">
    <citation type="submission" date="2006-03" db="EMBL/GenBank/DDBJ databases">
        <authorList>
            <person name="Pinhassi J."/>
            <person name="Pedros-Alio C."/>
            <person name="Ferriera S."/>
            <person name="Johnson J."/>
            <person name="Kravitz S."/>
            <person name="Halpern A."/>
            <person name="Remington K."/>
            <person name="Beeson K."/>
            <person name="Tran B."/>
            <person name="Rogers Y.-H."/>
            <person name="Friedman R."/>
            <person name="Venter J.C."/>
        </authorList>
    </citation>
    <scope>NUCLEOTIDE SEQUENCE [LARGE SCALE GENOMIC DNA]</scope>
    <source>
        <strain evidence="3 4">RED65</strain>
    </source>
</reference>
<dbReference type="STRING" id="207949.RED65_06007"/>
<proteinExistence type="predicted"/>
<feature type="domain" description="Response regulatory" evidence="2">
    <location>
        <begin position="7"/>
        <end position="131"/>
    </location>
</feature>
<dbReference type="HOGENOM" id="CLU_000445_69_17_6"/>
<keyword evidence="4" id="KW-1185">Reference proteome</keyword>
<dbReference type="Proteomes" id="UP000004263">
    <property type="component" value="Unassembled WGS sequence"/>
</dbReference>
<dbReference type="InterPro" id="IPR001789">
    <property type="entry name" value="Sig_transdc_resp-reg_receiver"/>
</dbReference>
<dbReference type="PROSITE" id="PS50110">
    <property type="entry name" value="RESPONSE_REGULATORY"/>
    <property type="match status" value="1"/>
</dbReference>
<dbReference type="PANTHER" id="PTHR44520:SF2">
    <property type="entry name" value="RESPONSE REGULATOR RCP1"/>
    <property type="match status" value="1"/>
</dbReference>
<dbReference type="SUPFAM" id="SSF52172">
    <property type="entry name" value="CheY-like"/>
    <property type="match status" value="1"/>
</dbReference>
<feature type="modified residue" description="4-aspartylphosphate" evidence="1">
    <location>
        <position position="64"/>
    </location>
</feature>
<dbReference type="InterPro" id="IPR052893">
    <property type="entry name" value="TCS_response_regulator"/>
</dbReference>
<dbReference type="PANTHER" id="PTHR44520">
    <property type="entry name" value="RESPONSE REGULATOR RCP1-RELATED"/>
    <property type="match status" value="1"/>
</dbReference>
<name>Q1N0I6_9GAMM</name>
<dbReference type="InterPro" id="IPR011006">
    <property type="entry name" value="CheY-like_superfamily"/>
</dbReference>
<organism evidence="3 4">
    <name type="scientific">Bermanella marisrubri</name>
    <dbReference type="NCBI Taxonomy" id="207949"/>
    <lineage>
        <taxon>Bacteria</taxon>
        <taxon>Pseudomonadati</taxon>
        <taxon>Pseudomonadota</taxon>
        <taxon>Gammaproteobacteria</taxon>
        <taxon>Oceanospirillales</taxon>
        <taxon>Oceanospirillaceae</taxon>
        <taxon>Bermanella</taxon>
    </lineage>
</organism>